<dbReference type="PANTHER" id="PTHR21237">
    <property type="entry name" value="GRPE PROTEIN"/>
    <property type="match status" value="1"/>
</dbReference>
<comment type="function">
    <text evidence="7 10 11">Participates actively in the response to hyperosmotic and heat shock by preventing the aggregation of stress-denatured proteins, in association with DnaK and GrpE. It is the nucleotide exchange factor for DnaK and may function as a thermosensor. Unfolded proteins bind initially to DnaJ; upon interaction with the DnaJ-bound protein, DnaK hydrolyzes its bound ATP, resulting in the formation of a stable complex. GrpE releases ADP from DnaK; ATP binding to DnaK triggers the release of the substrate protein, thus completing the reaction cycle. Several rounds of ATP-dependent interactions between DnaJ, DnaK and GrpE are required for fully efficient folding.</text>
</comment>
<sequence>MSHNFDDNIKDNKESQNIEDNVDNSKDSRCSQELSEAKRRYMYLVAEFENFKKRTEKERGQALLYGESIVLKDLLGILDDFERAFAQIESEKLPETFEKHLEGFKLILRSFEKLLEKYNITQVSYQEFNPEFHEAIMQTQSDNHKSGDIVQVLQKGYLHKEQLLRPAKVSVAQ</sequence>
<keyword evidence="15" id="KW-1185">Reference proteome</keyword>
<dbReference type="EMBL" id="HG793133">
    <property type="protein sequence ID" value="CDK30442.1"/>
    <property type="molecule type" value="Genomic_DNA"/>
</dbReference>
<dbReference type="InterPro" id="IPR000740">
    <property type="entry name" value="GrpE"/>
</dbReference>
<dbReference type="GO" id="GO:0051087">
    <property type="term" value="F:protein-folding chaperone binding"/>
    <property type="evidence" value="ECO:0007669"/>
    <property type="project" value="InterPro"/>
</dbReference>
<dbReference type="KEGG" id="dpb:BABL1_gene_575"/>
<evidence type="ECO:0000256" key="4">
    <source>
        <dbReference type="ARBA" id="ARBA00022490"/>
    </source>
</evidence>
<keyword evidence="4 10" id="KW-0963">Cytoplasm</keyword>
<gene>
    <name evidence="10 14" type="primary">grpE</name>
    <name evidence="14" type="ORF">BABL1_gene_575</name>
</gene>
<evidence type="ECO:0000256" key="13">
    <source>
        <dbReference type="SAM" id="MobiDB-lite"/>
    </source>
</evidence>
<dbReference type="PANTHER" id="PTHR21237:SF23">
    <property type="entry name" value="GRPE PROTEIN HOMOLOG, MITOCHONDRIAL"/>
    <property type="match status" value="1"/>
</dbReference>
<dbReference type="Pfam" id="PF01025">
    <property type="entry name" value="GrpE"/>
    <property type="match status" value="1"/>
</dbReference>
<dbReference type="eggNOG" id="COG0576">
    <property type="taxonomic scope" value="Bacteria"/>
</dbReference>
<comment type="subunit">
    <text evidence="3 10">Homodimer.</text>
</comment>
<dbReference type="Gene3D" id="2.30.22.10">
    <property type="entry name" value="Head domain of nucleotide exchange factor GrpE"/>
    <property type="match status" value="1"/>
</dbReference>
<dbReference type="GO" id="GO:0005737">
    <property type="term" value="C:cytoplasm"/>
    <property type="evidence" value="ECO:0007669"/>
    <property type="project" value="UniProtKB-SubCell"/>
</dbReference>
<proteinExistence type="inferred from homology"/>
<evidence type="ECO:0000256" key="6">
    <source>
        <dbReference type="ARBA" id="ARBA00023186"/>
    </source>
</evidence>
<evidence type="ECO:0000256" key="12">
    <source>
        <dbReference type="RuleBase" id="RU004478"/>
    </source>
</evidence>
<dbReference type="GO" id="GO:0042803">
    <property type="term" value="F:protein homodimerization activity"/>
    <property type="evidence" value="ECO:0007669"/>
    <property type="project" value="InterPro"/>
</dbReference>
<reference evidence="14 15" key="1">
    <citation type="journal article" date="2015" name="Biol. Direct">
        <title>Babela massiliensis, a representative of a widespread bacterial phylum with unusual adaptations to parasitism in amoebae.</title>
        <authorList>
            <person name="Pagnier I."/>
            <person name="Yutin N."/>
            <person name="Croce O."/>
            <person name="Makarova K.S."/>
            <person name="Wolf Y.I."/>
            <person name="Benamar S."/>
            <person name="Raoult D."/>
            <person name="Koonin E.V."/>
            <person name="La Scola B."/>
        </authorList>
    </citation>
    <scope>NUCLEOTIDE SEQUENCE [LARGE SCALE GENOMIC DNA]</scope>
    <source>
        <strain evidence="15">BABL1</strain>
    </source>
</reference>
<keyword evidence="5 10" id="KW-0346">Stress response</keyword>
<evidence type="ECO:0000256" key="5">
    <source>
        <dbReference type="ARBA" id="ARBA00023016"/>
    </source>
</evidence>
<dbReference type="GO" id="GO:0006457">
    <property type="term" value="P:protein folding"/>
    <property type="evidence" value="ECO:0007669"/>
    <property type="project" value="InterPro"/>
</dbReference>
<dbReference type="HOGENOM" id="CLU_057217_6_3_7"/>
<dbReference type="CDD" id="cd00446">
    <property type="entry name" value="GrpE"/>
    <property type="match status" value="1"/>
</dbReference>
<evidence type="ECO:0000313" key="14">
    <source>
        <dbReference type="EMBL" id="CDK30442.1"/>
    </source>
</evidence>
<evidence type="ECO:0000256" key="1">
    <source>
        <dbReference type="ARBA" id="ARBA00004496"/>
    </source>
</evidence>
<feature type="region of interest" description="Disordered" evidence="13">
    <location>
        <begin position="1"/>
        <end position="31"/>
    </location>
</feature>
<evidence type="ECO:0000256" key="7">
    <source>
        <dbReference type="ARBA" id="ARBA00053401"/>
    </source>
</evidence>
<organism evidence="14 15">
    <name type="scientific">Candidatus Babela massiliensis</name>
    <dbReference type="NCBI Taxonomy" id="673862"/>
    <lineage>
        <taxon>Bacteria</taxon>
        <taxon>Candidatus Babelota</taxon>
        <taxon>Candidatus Babeliae</taxon>
        <taxon>Candidatus Babeliales</taxon>
        <taxon>Candidatus Babeliaceae</taxon>
        <taxon>Candidatus Babela</taxon>
    </lineage>
</organism>
<evidence type="ECO:0000256" key="8">
    <source>
        <dbReference type="ARBA" id="ARBA00072274"/>
    </source>
</evidence>
<dbReference type="RefSeq" id="WP_023791570.1">
    <property type="nucleotide sequence ID" value="NC_023003.1"/>
</dbReference>
<dbReference type="SUPFAM" id="SSF51064">
    <property type="entry name" value="Head domain of nucleotide exchange factor GrpE"/>
    <property type="match status" value="1"/>
</dbReference>
<comment type="similarity">
    <text evidence="2 10 12">Belongs to the GrpE family.</text>
</comment>
<evidence type="ECO:0000256" key="11">
    <source>
        <dbReference type="RuleBase" id="RU000639"/>
    </source>
</evidence>
<comment type="subcellular location">
    <subcellularLocation>
        <location evidence="1 10">Cytoplasm</location>
    </subcellularLocation>
</comment>
<dbReference type="SUPFAM" id="SSF58014">
    <property type="entry name" value="Coiled-coil domain of nucleotide exchange factor GrpE"/>
    <property type="match status" value="1"/>
</dbReference>
<evidence type="ECO:0000313" key="15">
    <source>
        <dbReference type="Proteomes" id="UP000018769"/>
    </source>
</evidence>
<name>V6DFS7_9BACT</name>
<dbReference type="FunFam" id="2.30.22.10:FF:000001">
    <property type="entry name" value="Protein GrpE"/>
    <property type="match status" value="1"/>
</dbReference>
<dbReference type="Gene3D" id="3.90.20.20">
    <property type="match status" value="1"/>
</dbReference>
<evidence type="ECO:0000256" key="2">
    <source>
        <dbReference type="ARBA" id="ARBA00009054"/>
    </source>
</evidence>
<dbReference type="HAMAP" id="MF_01151">
    <property type="entry name" value="GrpE"/>
    <property type="match status" value="1"/>
</dbReference>
<accession>V6DFS7</accession>
<dbReference type="OrthoDB" id="9812586at2"/>
<dbReference type="PROSITE" id="PS01071">
    <property type="entry name" value="GRPE"/>
    <property type="match status" value="1"/>
</dbReference>
<dbReference type="GO" id="GO:0000774">
    <property type="term" value="F:adenyl-nucleotide exchange factor activity"/>
    <property type="evidence" value="ECO:0007669"/>
    <property type="project" value="InterPro"/>
</dbReference>
<dbReference type="InterPro" id="IPR009012">
    <property type="entry name" value="GrpE_head"/>
</dbReference>
<dbReference type="Proteomes" id="UP000018769">
    <property type="component" value="Chromosome I"/>
</dbReference>
<feature type="compositionally biased region" description="Basic and acidic residues" evidence="13">
    <location>
        <begin position="1"/>
        <end position="16"/>
    </location>
</feature>
<dbReference type="STRING" id="673862.BABL1_gene_575"/>
<dbReference type="GO" id="GO:0051082">
    <property type="term" value="F:unfolded protein binding"/>
    <property type="evidence" value="ECO:0007669"/>
    <property type="project" value="TreeGrafter"/>
</dbReference>
<evidence type="ECO:0000256" key="3">
    <source>
        <dbReference type="ARBA" id="ARBA00011738"/>
    </source>
</evidence>
<evidence type="ECO:0000256" key="10">
    <source>
        <dbReference type="HAMAP-Rule" id="MF_01151"/>
    </source>
</evidence>
<protein>
    <recommendedName>
        <fullName evidence="8 10">Protein GrpE</fullName>
    </recommendedName>
    <alternativeName>
        <fullName evidence="9 10">HSP-70 cofactor</fullName>
    </alternativeName>
</protein>
<dbReference type="AlphaFoldDB" id="V6DFS7"/>
<dbReference type="PATRIC" id="fig|673862.3.peg.329"/>
<evidence type="ECO:0000256" key="9">
    <source>
        <dbReference type="ARBA" id="ARBA00076414"/>
    </source>
</evidence>
<dbReference type="InterPro" id="IPR013805">
    <property type="entry name" value="GrpE_CC"/>
</dbReference>
<dbReference type="PRINTS" id="PR00773">
    <property type="entry name" value="GRPEPROTEIN"/>
</dbReference>
<keyword evidence="6 10" id="KW-0143">Chaperone</keyword>